<dbReference type="Gene3D" id="1.10.10.10">
    <property type="entry name" value="Winged helix-like DNA-binding domain superfamily/Winged helix DNA-binding domain"/>
    <property type="match status" value="1"/>
</dbReference>
<dbReference type="EMBL" id="BA000048">
    <property type="protein sequence ID" value="BAJ49898.1"/>
    <property type="molecule type" value="Genomic_DNA"/>
</dbReference>
<keyword evidence="1" id="KW-0472">Membrane</keyword>
<feature type="transmembrane region" description="Helical" evidence="1">
    <location>
        <begin position="6"/>
        <end position="23"/>
    </location>
</feature>
<protein>
    <recommendedName>
        <fullName evidence="4">MarR family transcriptional regulator</fullName>
    </recommendedName>
</protein>
<evidence type="ECO:0000313" key="3">
    <source>
        <dbReference type="Proteomes" id="UP000008120"/>
    </source>
</evidence>
<organism evidence="2 3">
    <name type="scientific">Caldiarchaeum subterraneum</name>
    <dbReference type="NCBI Taxonomy" id="311458"/>
    <lineage>
        <taxon>Archaea</taxon>
        <taxon>Nitrososphaerota</taxon>
        <taxon>Candidatus Caldarchaeales</taxon>
        <taxon>Candidatus Caldarchaeaceae</taxon>
        <taxon>Candidatus Caldarchaeum</taxon>
    </lineage>
</organism>
<name>E6P7I7_CALS0</name>
<evidence type="ECO:0008006" key="4">
    <source>
        <dbReference type="Google" id="ProtNLM"/>
    </source>
</evidence>
<dbReference type="BioCyc" id="CCAL311458:G131R-31-MONOMER"/>
<keyword evidence="1" id="KW-1133">Transmembrane helix</keyword>
<reference evidence="2 3" key="1">
    <citation type="journal article" date="2005" name="Environ. Microbiol.">
        <title>Genetic and functional properties of uncultivated thermophilic crenarchaeotes from a subsurface gold mine as revealed by analysis of genome fragments.</title>
        <authorList>
            <person name="Nunoura T."/>
            <person name="Hirayama H."/>
            <person name="Takami H."/>
            <person name="Oida H."/>
            <person name="Nishi S."/>
            <person name="Shimamura S."/>
            <person name="Suzuki Y."/>
            <person name="Inagaki F."/>
            <person name="Takai K."/>
            <person name="Nealson K.H."/>
            <person name="Horikoshi K."/>
        </authorList>
    </citation>
    <scope>NUCLEOTIDE SEQUENCE [LARGE SCALE GENOMIC DNA]</scope>
</reference>
<reference evidence="2 3" key="2">
    <citation type="journal article" date="2011" name="Nucleic Acids Res.">
        <title>Insights into the evolution of Archaea and eukaryotic protein modifier systems revealed by the genome of a novel archaeal group.</title>
        <authorList>
            <person name="Nunoura T."/>
            <person name="Takaki Y."/>
            <person name="Kakuta J."/>
            <person name="Nishi S."/>
            <person name="Sugahara J."/>
            <person name="Kazama H."/>
            <person name="Chee G."/>
            <person name="Hattori M."/>
            <person name="Kanai A."/>
            <person name="Atomi H."/>
            <person name="Takai K."/>
            <person name="Takami H."/>
        </authorList>
    </citation>
    <scope>NUCLEOTIDE SEQUENCE [LARGE SCALE GENOMIC DNA]</scope>
</reference>
<dbReference type="Proteomes" id="UP000008120">
    <property type="component" value="Chromosome"/>
</dbReference>
<accession>E6P7I7</accession>
<proteinExistence type="predicted"/>
<evidence type="ECO:0000313" key="2">
    <source>
        <dbReference type="EMBL" id="BAJ49898.1"/>
    </source>
</evidence>
<evidence type="ECO:0000256" key="1">
    <source>
        <dbReference type="SAM" id="Phobius"/>
    </source>
</evidence>
<dbReference type="KEGG" id="csu:CSUB_C0029"/>
<dbReference type="InterPro" id="IPR036388">
    <property type="entry name" value="WH-like_DNA-bd_sf"/>
</dbReference>
<dbReference type="AlphaFoldDB" id="E6P7I7"/>
<dbReference type="SUPFAM" id="SSF46785">
    <property type="entry name" value="Winged helix' DNA-binding domain"/>
    <property type="match status" value="1"/>
</dbReference>
<keyword evidence="1" id="KW-0812">Transmembrane</keyword>
<sequence length="91" mass="10295">MAVSLTELFILITPPIIIIVLILRYRKRKRSEMLARVLAVIRSRGKASLDDIIIISGLPIYSVHNAVNELVARGIIYVKEEDGKIFYTVSK</sequence>
<dbReference type="InterPro" id="IPR036390">
    <property type="entry name" value="WH_DNA-bd_sf"/>
</dbReference>
<gene>
    <name evidence="2" type="ORF">CSUB_C0029</name>
</gene>